<keyword evidence="1" id="KW-0808">Transferase</keyword>
<dbReference type="Gene3D" id="3.40.50.2000">
    <property type="entry name" value="Glycogen Phosphorylase B"/>
    <property type="match status" value="2"/>
</dbReference>
<evidence type="ECO:0000313" key="4">
    <source>
        <dbReference type="EMBL" id="WYZ20187.1"/>
    </source>
</evidence>
<organism evidence="4 5">
    <name type="scientific">Flavobacterium soyae</name>
    <dbReference type="NCBI Taxonomy" id="2903098"/>
    <lineage>
        <taxon>Bacteria</taxon>
        <taxon>Pseudomonadati</taxon>
        <taxon>Bacteroidota</taxon>
        <taxon>Flavobacteriia</taxon>
        <taxon>Flavobacteriales</taxon>
        <taxon>Flavobacteriaceae</taxon>
        <taxon>Flavobacterium</taxon>
    </lineage>
</organism>
<dbReference type="EMBL" id="CP150845">
    <property type="protein sequence ID" value="WYZ20187.1"/>
    <property type="molecule type" value="Genomic_DNA"/>
</dbReference>
<dbReference type="RefSeq" id="WP_406844506.1">
    <property type="nucleotide sequence ID" value="NZ_CP150845.1"/>
</dbReference>
<name>A0ABZ2UF80_9FLAO</name>
<dbReference type="PANTHER" id="PTHR46401">
    <property type="entry name" value="GLYCOSYLTRANSFERASE WBBK-RELATED"/>
    <property type="match status" value="1"/>
</dbReference>
<protein>
    <submittedName>
        <fullName evidence="4">Glycosyltransferase family 1 protein</fullName>
    </submittedName>
</protein>
<dbReference type="Pfam" id="PF13439">
    <property type="entry name" value="Glyco_transf_4"/>
    <property type="match status" value="1"/>
</dbReference>
<dbReference type="InterPro" id="IPR028098">
    <property type="entry name" value="Glyco_trans_4-like_N"/>
</dbReference>
<keyword evidence="5" id="KW-1185">Reference proteome</keyword>
<reference evidence="4 5" key="1">
    <citation type="submission" date="2024-03" db="EMBL/GenBank/DDBJ databases">
        <title>Flavobacterium soyae.</title>
        <authorList>
            <person name="Zheng W."/>
        </authorList>
    </citation>
    <scope>NUCLEOTIDE SEQUENCE [LARGE SCALE GENOMIC DNA]</scope>
    <source>
        <strain evidence="4 5">55</strain>
    </source>
</reference>
<dbReference type="CDD" id="cd03809">
    <property type="entry name" value="GT4_MtfB-like"/>
    <property type="match status" value="1"/>
</dbReference>
<accession>A0ABZ2UF80</accession>
<evidence type="ECO:0000259" key="3">
    <source>
        <dbReference type="Pfam" id="PF13439"/>
    </source>
</evidence>
<feature type="domain" description="Glycosyl transferase family 1" evidence="2">
    <location>
        <begin position="193"/>
        <end position="347"/>
    </location>
</feature>
<feature type="domain" description="Glycosyltransferase subfamily 4-like N-terminal" evidence="3">
    <location>
        <begin position="14"/>
        <end position="176"/>
    </location>
</feature>
<sequence>MKIAINCIYYEAGGGIKEYIHNLVKELVNLKSDIDFIFYITEKSESEFVELTKGIGKIKYFPFKSNKKITRALFQKYFWKKEEREEGFDIFHSAFFHSPKFKKAKVVLTVHDLRFLNFPKSYEFKRYIYLKYAVKKSIEAADKIITISEFTKDEVIKFYKIKEEKIKAIHEAVDPESFKLEDTSSARVIKNNLITSMNYMISVGHLEPRKNYVRLIQAYSLLPEKIRNEYKLIIVGKKNYDYEDILLEIEKTLGVLYLDFISREDLIWLYANCKLHLFSSYYEGFGFPSLEAGLFSKPTVGANQSCISEISGSGGVYFDPFSVVDIKNKMEKVLSNDELYMQLSKNALLNTKKFSWKINALETCQVYSSLNNLI</sequence>
<evidence type="ECO:0000313" key="5">
    <source>
        <dbReference type="Proteomes" id="UP001623852"/>
    </source>
</evidence>
<proteinExistence type="predicted"/>
<gene>
    <name evidence="4" type="ORF">AABD74_01705</name>
</gene>
<dbReference type="InterPro" id="IPR001296">
    <property type="entry name" value="Glyco_trans_1"/>
</dbReference>
<evidence type="ECO:0000259" key="2">
    <source>
        <dbReference type="Pfam" id="PF00534"/>
    </source>
</evidence>
<dbReference type="Pfam" id="PF00534">
    <property type="entry name" value="Glycos_transf_1"/>
    <property type="match status" value="1"/>
</dbReference>
<dbReference type="SUPFAM" id="SSF53756">
    <property type="entry name" value="UDP-Glycosyltransferase/glycogen phosphorylase"/>
    <property type="match status" value="1"/>
</dbReference>
<dbReference type="PANTHER" id="PTHR46401:SF2">
    <property type="entry name" value="GLYCOSYLTRANSFERASE WBBK-RELATED"/>
    <property type="match status" value="1"/>
</dbReference>
<dbReference type="Proteomes" id="UP001623852">
    <property type="component" value="Chromosome"/>
</dbReference>
<evidence type="ECO:0000256" key="1">
    <source>
        <dbReference type="ARBA" id="ARBA00022679"/>
    </source>
</evidence>